<sequence>MSMPRLQDLLDLIIAGNVDAFLHLLDPIVLSKAILGGQSLFSVEKIESKIEEISSSRNLQEAIPSNGSPIYQGISSDGHHTMDVQTWDRMHPKPSD</sequence>
<feature type="compositionally biased region" description="Polar residues" evidence="1">
    <location>
        <begin position="61"/>
        <end position="75"/>
    </location>
</feature>
<organism evidence="2 3">
    <name type="scientific">Dendrobium thyrsiflorum</name>
    <name type="common">Pinecone-like raceme dendrobium</name>
    <name type="synonym">Orchid</name>
    <dbReference type="NCBI Taxonomy" id="117978"/>
    <lineage>
        <taxon>Eukaryota</taxon>
        <taxon>Viridiplantae</taxon>
        <taxon>Streptophyta</taxon>
        <taxon>Embryophyta</taxon>
        <taxon>Tracheophyta</taxon>
        <taxon>Spermatophyta</taxon>
        <taxon>Magnoliopsida</taxon>
        <taxon>Liliopsida</taxon>
        <taxon>Asparagales</taxon>
        <taxon>Orchidaceae</taxon>
        <taxon>Epidendroideae</taxon>
        <taxon>Malaxideae</taxon>
        <taxon>Dendrobiinae</taxon>
        <taxon>Dendrobium</taxon>
    </lineage>
</organism>
<comment type="caution">
    <text evidence="2">The sequence shown here is derived from an EMBL/GenBank/DDBJ whole genome shotgun (WGS) entry which is preliminary data.</text>
</comment>
<feature type="compositionally biased region" description="Basic and acidic residues" evidence="1">
    <location>
        <begin position="77"/>
        <end position="96"/>
    </location>
</feature>
<protein>
    <submittedName>
        <fullName evidence="2">Uncharacterized protein</fullName>
    </submittedName>
</protein>
<name>A0ABD0UN49_DENTH</name>
<proteinExistence type="predicted"/>
<dbReference type="EMBL" id="JANQDX010000015">
    <property type="protein sequence ID" value="KAL0911771.1"/>
    <property type="molecule type" value="Genomic_DNA"/>
</dbReference>
<reference evidence="2 3" key="1">
    <citation type="journal article" date="2024" name="Plant Biotechnol. J.">
        <title>Dendrobium thyrsiflorum genome and its molecular insights into genes involved in important horticultural traits.</title>
        <authorList>
            <person name="Chen B."/>
            <person name="Wang J.Y."/>
            <person name="Zheng P.J."/>
            <person name="Li K.L."/>
            <person name="Liang Y.M."/>
            <person name="Chen X.F."/>
            <person name="Zhang C."/>
            <person name="Zhao X."/>
            <person name="He X."/>
            <person name="Zhang G.Q."/>
            <person name="Liu Z.J."/>
            <person name="Xu Q."/>
        </authorList>
    </citation>
    <scope>NUCLEOTIDE SEQUENCE [LARGE SCALE GENOMIC DNA]</scope>
    <source>
        <strain evidence="2">GZMU011</strain>
    </source>
</reference>
<dbReference type="Proteomes" id="UP001552299">
    <property type="component" value="Unassembled WGS sequence"/>
</dbReference>
<evidence type="ECO:0000313" key="2">
    <source>
        <dbReference type="EMBL" id="KAL0911771.1"/>
    </source>
</evidence>
<accession>A0ABD0UN49</accession>
<evidence type="ECO:0000313" key="3">
    <source>
        <dbReference type="Proteomes" id="UP001552299"/>
    </source>
</evidence>
<keyword evidence="3" id="KW-1185">Reference proteome</keyword>
<evidence type="ECO:0000256" key="1">
    <source>
        <dbReference type="SAM" id="MobiDB-lite"/>
    </source>
</evidence>
<feature type="region of interest" description="Disordered" evidence="1">
    <location>
        <begin position="61"/>
        <end position="96"/>
    </location>
</feature>
<gene>
    <name evidence="2" type="ORF">M5K25_019933</name>
</gene>
<dbReference type="AlphaFoldDB" id="A0ABD0UN49"/>